<dbReference type="InterPro" id="IPR000403">
    <property type="entry name" value="PI3/4_kinase_cat_dom"/>
</dbReference>
<dbReference type="PANTHER" id="PTHR45800">
    <property type="entry name" value="PHOSPHATIDYLINOSITOL 4-KINASE GAMMA"/>
    <property type="match status" value="1"/>
</dbReference>
<dbReference type="InterPro" id="IPR029071">
    <property type="entry name" value="Ubiquitin-like_domsf"/>
</dbReference>
<dbReference type="Pfam" id="PF00240">
    <property type="entry name" value="ubiquitin"/>
    <property type="match status" value="1"/>
</dbReference>
<keyword evidence="2" id="KW-0808">Transferase</keyword>
<keyword evidence="4" id="KW-0418">Kinase</keyword>
<evidence type="ECO:0000256" key="4">
    <source>
        <dbReference type="ARBA" id="ARBA00022777"/>
    </source>
</evidence>
<dbReference type="CDD" id="cd17039">
    <property type="entry name" value="Ubl_ubiquitin_like"/>
    <property type="match status" value="1"/>
</dbReference>
<evidence type="ECO:0000256" key="3">
    <source>
        <dbReference type="ARBA" id="ARBA00022741"/>
    </source>
</evidence>
<proteinExistence type="inferred from homology"/>
<dbReference type="InterPro" id="IPR000626">
    <property type="entry name" value="Ubiquitin-like_dom"/>
</dbReference>
<dbReference type="SMART" id="SM00213">
    <property type="entry name" value="UBQ"/>
    <property type="match status" value="1"/>
</dbReference>
<organism evidence="8 9">
    <name type="scientific">Triparma verrucosa</name>
    <dbReference type="NCBI Taxonomy" id="1606542"/>
    <lineage>
        <taxon>Eukaryota</taxon>
        <taxon>Sar</taxon>
        <taxon>Stramenopiles</taxon>
        <taxon>Ochrophyta</taxon>
        <taxon>Bolidophyceae</taxon>
        <taxon>Parmales</taxon>
        <taxon>Triparmaceae</taxon>
        <taxon>Triparma</taxon>
    </lineage>
</organism>
<keyword evidence="3" id="KW-0547">Nucleotide-binding</keyword>
<feature type="region of interest" description="Disordered" evidence="6">
    <location>
        <begin position="491"/>
        <end position="547"/>
    </location>
</feature>
<gene>
    <name evidence="8" type="ORF">TrVE_jg4448</name>
</gene>
<keyword evidence="9" id="KW-1185">Reference proteome</keyword>
<dbReference type="GO" id="GO:0016301">
    <property type="term" value="F:kinase activity"/>
    <property type="evidence" value="ECO:0007669"/>
    <property type="project" value="UniProtKB-KW"/>
</dbReference>
<reference evidence="9" key="1">
    <citation type="journal article" date="2023" name="Commun. Biol.">
        <title>Genome analysis of Parmales, the sister group of diatoms, reveals the evolutionary specialization of diatoms from phago-mixotrophs to photoautotrophs.</title>
        <authorList>
            <person name="Ban H."/>
            <person name="Sato S."/>
            <person name="Yoshikawa S."/>
            <person name="Yamada K."/>
            <person name="Nakamura Y."/>
            <person name="Ichinomiya M."/>
            <person name="Sato N."/>
            <person name="Blanc-Mathieu R."/>
            <person name="Endo H."/>
            <person name="Kuwata A."/>
            <person name="Ogata H."/>
        </authorList>
    </citation>
    <scope>NUCLEOTIDE SEQUENCE [LARGE SCALE GENOMIC DNA]</scope>
    <source>
        <strain evidence="9">NIES 3699</strain>
    </source>
</reference>
<evidence type="ECO:0000313" key="8">
    <source>
        <dbReference type="EMBL" id="GMH86130.1"/>
    </source>
</evidence>
<dbReference type="AlphaFoldDB" id="A0A9W7BDU7"/>
<evidence type="ECO:0000256" key="6">
    <source>
        <dbReference type="SAM" id="MobiDB-lite"/>
    </source>
</evidence>
<dbReference type="Gene3D" id="3.10.20.90">
    <property type="entry name" value="Phosphatidylinositol 3-kinase Catalytic Subunit, Chain A, domain 1"/>
    <property type="match status" value="1"/>
</dbReference>
<accession>A0A9W7BDU7</accession>
<comment type="similarity">
    <text evidence="1">Belongs to the PI3/PI4-kinase family. Type II PI4K subfamily.</text>
</comment>
<keyword evidence="5" id="KW-0067">ATP-binding</keyword>
<sequence length="794" mass="85941">MAHSTGGAKRSFLDMDESIKLYIRDLRYPTAAKRSLSLRPWSTIKDVKNLLQQQLALPPASQNLYLGPTLLKNTRTLNDCGINTSSTLLLEISAPSTATKHVTSETAPTVENHVGFESLASTKLKKIILYANRGFALNLKPLETLDGSGGTYILRDAAKRNICVFKPSDEEPYTINNPRGFAPSPGITMRTGHTPGTGCYREVAAYLLDTGGVCGVPETTLANARHKNFSFGGHGDTCAGGGGGKGFHTVNSSNDTPSIPMKLGSLQAFVQSEATMDDLSPSVIPTHEAQKIAVLDLRLMNADRNAANLLARKRRTETGVTWTLTPIDHGYVLRTKADVAWCDWVWLEWPQMKEPLSKKLRQYVLSIDVDKDVEMLKDRLSIDDAACDVYRASCNLLISGVKKNLTLYEIATLACRTDDLGEQPSVLEKILFNAADLSVHAVENDRFSHRVASEAIINKLSKTNAADPNRPNSLNLNLNLNLTSPSALSSLSSSHSLNLQTNSSSPSLKAQPSMLSTSSDSDSAGDDLEDALPTTFDLPPKTPVKTPIDEDLFNFEETETPAETPDGPGGSELRKSPNSWVNEILSSQVPSPLVISIPSPLNRRRSQSTDSDASVSPGGFWHKRPTSPVKSLAGSFTEAEIMPSLSLDSPVRTSNTGNGVLKDVYVAHSHAKLRNSASASSFTSMAELNCVDDDDYEEIAIVSAAKALSFIDEREEEGAVPVPPPAADTSPLLPPPIKLVRSQSYSALNRASVTPTPTLGKEKEELVRVYFHKFCDLMLTNELAKITALKAAAD</sequence>
<feature type="domain" description="Ubiquitin-like" evidence="7">
    <location>
        <begin position="19"/>
        <end position="97"/>
    </location>
</feature>
<evidence type="ECO:0000256" key="1">
    <source>
        <dbReference type="ARBA" id="ARBA00008941"/>
    </source>
</evidence>
<dbReference type="PANTHER" id="PTHR45800:SF11">
    <property type="entry name" value="PHOSPHATIDYLINOSITOL 3-KINASE-RELATED PROTEIN KINASE"/>
    <property type="match status" value="1"/>
</dbReference>
<name>A0A9W7BDU7_9STRA</name>
<dbReference type="PROSITE" id="PS50053">
    <property type="entry name" value="UBIQUITIN_2"/>
    <property type="match status" value="1"/>
</dbReference>
<evidence type="ECO:0000313" key="9">
    <source>
        <dbReference type="Proteomes" id="UP001165160"/>
    </source>
</evidence>
<protein>
    <recommendedName>
        <fullName evidence="7">Ubiquitin-like domain-containing protein</fullName>
    </recommendedName>
</protein>
<comment type="caution">
    <text evidence="8">The sequence shown here is derived from an EMBL/GenBank/DDBJ whole genome shotgun (WGS) entry which is preliminary data.</text>
</comment>
<dbReference type="GO" id="GO:0005524">
    <property type="term" value="F:ATP binding"/>
    <property type="evidence" value="ECO:0007669"/>
    <property type="project" value="UniProtKB-KW"/>
</dbReference>
<feature type="compositionally biased region" description="Low complexity" evidence="6">
    <location>
        <begin position="491"/>
        <end position="505"/>
    </location>
</feature>
<feature type="compositionally biased region" description="Polar residues" evidence="6">
    <location>
        <begin position="506"/>
        <end position="515"/>
    </location>
</feature>
<evidence type="ECO:0000256" key="5">
    <source>
        <dbReference type="ARBA" id="ARBA00022840"/>
    </source>
</evidence>
<dbReference type="SUPFAM" id="SSF54236">
    <property type="entry name" value="Ubiquitin-like"/>
    <property type="match status" value="1"/>
</dbReference>
<dbReference type="InterPro" id="IPR044571">
    <property type="entry name" value="P4KG1-8"/>
</dbReference>
<evidence type="ECO:0000256" key="2">
    <source>
        <dbReference type="ARBA" id="ARBA00022679"/>
    </source>
</evidence>
<dbReference type="EMBL" id="BRXX01000056">
    <property type="protein sequence ID" value="GMH86130.1"/>
    <property type="molecule type" value="Genomic_DNA"/>
</dbReference>
<dbReference type="Pfam" id="PF00454">
    <property type="entry name" value="PI3_PI4_kinase"/>
    <property type="match status" value="1"/>
</dbReference>
<evidence type="ECO:0000259" key="7">
    <source>
        <dbReference type="PROSITE" id="PS50053"/>
    </source>
</evidence>
<feature type="region of interest" description="Disordered" evidence="6">
    <location>
        <begin position="596"/>
        <end position="626"/>
    </location>
</feature>
<dbReference type="Proteomes" id="UP001165160">
    <property type="component" value="Unassembled WGS sequence"/>
</dbReference>